<reference evidence="1 2" key="1">
    <citation type="submission" date="2021-03" db="EMBL/GenBank/DDBJ databases">
        <authorList>
            <person name="King G.J."/>
            <person name="Bancroft I."/>
            <person name="Baten A."/>
            <person name="Bloomfield J."/>
            <person name="Borpatragohain P."/>
            <person name="He Z."/>
            <person name="Irish N."/>
            <person name="Irwin J."/>
            <person name="Liu K."/>
            <person name="Mauleon R.P."/>
            <person name="Moore J."/>
            <person name="Morris R."/>
            <person name="Ostergaard L."/>
            <person name="Wang B."/>
            <person name="Wells R."/>
        </authorList>
    </citation>
    <scope>NUCLEOTIDE SEQUENCE [LARGE SCALE GENOMIC DNA]</scope>
    <source>
        <strain evidence="1">R-o-18</strain>
        <tissue evidence="1">Leaf</tissue>
    </source>
</reference>
<sequence length="601" mass="68380">MREKEGSVQLKINQVKIRSDGKQVNVPREGERNKVADLEYSRFSPRRPVPSNRLFYTIVTQKLCPNDFVQAKARGGSVRVQISLSRPVSLYMVKPRFCPSRDQSSPGQLSHPLGFGQVLSDQPAASRLEHCELVLFEFHLELWFPLSLKIVSQREAGLSGVECLVRIWNFSLRFPLLEARSWQEAKFNLVTVALGRGVKFVTLTGLSLARHVALPDHGVGLDGQSCSCLIVGWPVGLSSPTLGMKTLKWREFKAKPKPEAKEERQIKRTGQWYGLDRWEETKLRWERTSSVVGKTKIEKMVGVIRNEHGQDRIRAMIMQPDIWEEWWRPACVLDMQPAMWSTRCRRACVRSHAKRHTGCHQPEADWLFSTDFESTPREGSVQLKINQVKISSDGKQVNVPREGERNKVADLEYSKSVPLMIKWRYCPELVQFRSVEVLLDTPPGNPKNCPEARGGSVRVQISLSRPVSLYVVMPRFCPSLDQSSPGQLSHPLGFGQVLSDQPAASRLEHCELVLFEFHLEVRFPLSLKIVSKWEAGLSGVECLVRIWNFSLSDPKDCGLSRGDPNDCGPRSVESSFFWPLWYGDRILPIERRNTMSPGPRF</sequence>
<keyword evidence="2" id="KW-1185">Reference proteome</keyword>
<organism evidence="1 2">
    <name type="scientific">Brassica rapa subsp. trilocularis</name>
    <dbReference type="NCBI Taxonomy" id="1813537"/>
    <lineage>
        <taxon>Eukaryota</taxon>
        <taxon>Viridiplantae</taxon>
        <taxon>Streptophyta</taxon>
        <taxon>Embryophyta</taxon>
        <taxon>Tracheophyta</taxon>
        <taxon>Spermatophyta</taxon>
        <taxon>Magnoliopsida</taxon>
        <taxon>eudicotyledons</taxon>
        <taxon>Gunneridae</taxon>
        <taxon>Pentapetalae</taxon>
        <taxon>rosids</taxon>
        <taxon>malvids</taxon>
        <taxon>Brassicales</taxon>
        <taxon>Brassicaceae</taxon>
        <taxon>Brassiceae</taxon>
        <taxon>Brassica</taxon>
    </lineage>
</organism>
<comment type="caution">
    <text evidence="1">The sequence shown here is derived from an EMBL/GenBank/DDBJ whole genome shotgun (WGS) entry which is preliminary data.</text>
</comment>
<protein>
    <submittedName>
        <fullName evidence="1">Uncharacterized protein</fullName>
    </submittedName>
</protein>
<name>A0ABQ7LAM2_BRACM</name>
<dbReference type="EMBL" id="JADBGQ010000008">
    <property type="protein sequence ID" value="KAG5383629.1"/>
    <property type="molecule type" value="Genomic_DNA"/>
</dbReference>
<proteinExistence type="predicted"/>
<evidence type="ECO:0000313" key="1">
    <source>
        <dbReference type="EMBL" id="KAG5383629.1"/>
    </source>
</evidence>
<gene>
    <name evidence="1" type="primary">A09g505190.1_BraROA</name>
    <name evidence="1" type="ORF">IGI04_035099</name>
</gene>
<dbReference type="Proteomes" id="UP000823674">
    <property type="component" value="Chromosome A09"/>
</dbReference>
<evidence type="ECO:0000313" key="2">
    <source>
        <dbReference type="Proteomes" id="UP000823674"/>
    </source>
</evidence>
<accession>A0ABQ7LAM2</accession>